<dbReference type="PATRIC" id="fig|476272.21.peg.1056"/>
<gene>
    <name evidence="1" type="ORF">RUMHYD_02922</name>
</gene>
<dbReference type="GeneID" id="86822529"/>
<proteinExistence type="predicted"/>
<reference evidence="1 2" key="2">
    <citation type="submission" date="2009-02" db="EMBL/GenBank/DDBJ databases">
        <title>Draft genome sequence of Blautia hydrogenotrophica DSM 10507 (Ruminococcus hydrogenotrophicus DSM 10507).</title>
        <authorList>
            <person name="Sudarsanam P."/>
            <person name="Ley R."/>
            <person name="Guruge J."/>
            <person name="Turnbaugh P.J."/>
            <person name="Mahowald M."/>
            <person name="Liep D."/>
            <person name="Gordon J."/>
        </authorList>
    </citation>
    <scope>NUCLEOTIDE SEQUENCE [LARGE SCALE GENOMIC DNA]</scope>
    <source>
        <strain evidence="2">DSM 10507 / JCM 14656 / S5a33</strain>
    </source>
</reference>
<dbReference type="AlphaFoldDB" id="C0CPX0"/>
<dbReference type="RefSeq" id="WP_005950683.1">
    <property type="nucleotide sequence ID" value="NZ_CP136423.1"/>
</dbReference>
<keyword evidence="2" id="KW-1185">Reference proteome</keyword>
<reference evidence="1 2" key="1">
    <citation type="submission" date="2009-01" db="EMBL/GenBank/DDBJ databases">
        <authorList>
            <person name="Fulton L."/>
            <person name="Clifton S."/>
            <person name="Fulton B."/>
            <person name="Xu J."/>
            <person name="Minx P."/>
            <person name="Pepin K.H."/>
            <person name="Johnson M."/>
            <person name="Bhonagiri V."/>
            <person name="Nash W.E."/>
            <person name="Mardis E.R."/>
            <person name="Wilson R.K."/>
        </authorList>
    </citation>
    <scope>NUCLEOTIDE SEQUENCE [LARGE SCALE GENOMIC DNA]</scope>
    <source>
        <strain evidence="2">DSM 10507 / JCM 14656 / S5a33</strain>
    </source>
</reference>
<evidence type="ECO:0000313" key="2">
    <source>
        <dbReference type="Proteomes" id="UP000003100"/>
    </source>
</evidence>
<evidence type="ECO:0000313" key="1">
    <source>
        <dbReference type="EMBL" id="EEG48164.1"/>
    </source>
</evidence>
<organism evidence="1 2">
    <name type="scientific">Blautia hydrogenotrophica (strain DSM 10507 / JCM 14656 / S5a33)</name>
    <name type="common">Ruminococcus hydrogenotrophicus</name>
    <dbReference type="NCBI Taxonomy" id="476272"/>
    <lineage>
        <taxon>Bacteria</taxon>
        <taxon>Bacillati</taxon>
        <taxon>Bacillota</taxon>
        <taxon>Clostridia</taxon>
        <taxon>Lachnospirales</taxon>
        <taxon>Lachnospiraceae</taxon>
        <taxon>Blautia</taxon>
    </lineage>
</organism>
<name>C0CPX0_BLAHS</name>
<comment type="caution">
    <text evidence="1">The sequence shown here is derived from an EMBL/GenBank/DDBJ whole genome shotgun (WGS) entry which is preliminary data.</text>
</comment>
<dbReference type="EMBL" id="ACBZ01000160">
    <property type="protein sequence ID" value="EEG48164.1"/>
    <property type="molecule type" value="Genomic_DNA"/>
</dbReference>
<sequence length="100" mass="10770">MWKNDEGSVAAMLITERGVGKAAHVTAEAVDERGNPTAGISVKVEFPKFVSTYTGSNWISESSPFYPSKPPAGSRSFSADVIWGADIEEDFMVGTEEILL</sequence>
<protein>
    <submittedName>
        <fullName evidence="1">Uncharacterized protein</fullName>
    </submittedName>
</protein>
<dbReference type="HOGENOM" id="CLU_2300278_0_0_9"/>
<dbReference type="Proteomes" id="UP000003100">
    <property type="component" value="Unassembled WGS sequence"/>
</dbReference>
<accession>C0CPX0</accession>